<name>A0A7S4SY43_9STRA</name>
<dbReference type="EMBL" id="HBNS01056234">
    <property type="protein sequence ID" value="CAE4659595.1"/>
    <property type="molecule type" value="Transcribed_RNA"/>
</dbReference>
<accession>A0A7S4SY43</accession>
<organism evidence="1">
    <name type="scientific">Ditylum brightwellii</name>
    <dbReference type="NCBI Taxonomy" id="49249"/>
    <lineage>
        <taxon>Eukaryota</taxon>
        <taxon>Sar</taxon>
        <taxon>Stramenopiles</taxon>
        <taxon>Ochrophyta</taxon>
        <taxon>Bacillariophyta</taxon>
        <taxon>Mediophyceae</taxon>
        <taxon>Lithodesmiophycidae</taxon>
        <taxon>Lithodesmiales</taxon>
        <taxon>Lithodesmiaceae</taxon>
        <taxon>Ditylum</taxon>
    </lineage>
</organism>
<evidence type="ECO:0000313" key="1">
    <source>
        <dbReference type="EMBL" id="CAE4659595.1"/>
    </source>
</evidence>
<reference evidence="1" key="1">
    <citation type="submission" date="2021-01" db="EMBL/GenBank/DDBJ databases">
        <authorList>
            <person name="Corre E."/>
            <person name="Pelletier E."/>
            <person name="Niang G."/>
            <person name="Scheremetjew M."/>
            <person name="Finn R."/>
            <person name="Kale V."/>
            <person name="Holt S."/>
            <person name="Cochrane G."/>
            <person name="Meng A."/>
            <person name="Brown T."/>
            <person name="Cohen L."/>
        </authorList>
    </citation>
    <scope>NUCLEOTIDE SEQUENCE</scope>
    <source>
        <strain evidence="1">GSO104</strain>
    </source>
</reference>
<sequence length="163" mass="18078">MSKDPKYVDLCGENNGKDIVNAFAASGLNERDLTLVYGAIASMEQVVDDIKPEEEVEEEENEMGDKEIFIPSSFGSRSQIYGKRLGTMNGSVFVSVASDIKKKKKPIADVFTNDKVGEWVTYYASKEKVFLKDLPDAYRKIMSLGRRYTGGKIESLLGGADDE</sequence>
<gene>
    <name evidence="1" type="ORF">DBRI00130_LOCUS40555</name>
</gene>
<proteinExistence type="predicted"/>
<dbReference type="AlphaFoldDB" id="A0A7S4SY43"/>
<protein>
    <submittedName>
        <fullName evidence="1">Uncharacterized protein</fullName>
    </submittedName>
</protein>